<keyword evidence="3" id="KW-1185">Reference proteome</keyword>
<feature type="region of interest" description="Disordered" evidence="1">
    <location>
        <begin position="1"/>
        <end position="23"/>
    </location>
</feature>
<evidence type="ECO:0000313" key="3">
    <source>
        <dbReference type="Proteomes" id="UP000008021"/>
    </source>
</evidence>
<dbReference type="Gramene" id="OMERI08G15150.2">
    <property type="protein sequence ID" value="OMERI08G15150.2"/>
    <property type="gene ID" value="OMERI08G15150"/>
</dbReference>
<sequence length="63" mass="6939">MGLTGGGSPRFGPSSMGRQSRSGPMFARFRVLDFVLTTPRQRICVLPREGFPRNRVEGGEGRD</sequence>
<dbReference type="HOGENOM" id="CLU_2889650_0_0_1"/>
<dbReference type="Proteomes" id="UP000008021">
    <property type="component" value="Chromosome 8"/>
</dbReference>
<organism evidence="2">
    <name type="scientific">Oryza meridionalis</name>
    <dbReference type="NCBI Taxonomy" id="40149"/>
    <lineage>
        <taxon>Eukaryota</taxon>
        <taxon>Viridiplantae</taxon>
        <taxon>Streptophyta</taxon>
        <taxon>Embryophyta</taxon>
        <taxon>Tracheophyta</taxon>
        <taxon>Spermatophyta</taxon>
        <taxon>Magnoliopsida</taxon>
        <taxon>Liliopsida</taxon>
        <taxon>Poales</taxon>
        <taxon>Poaceae</taxon>
        <taxon>BOP clade</taxon>
        <taxon>Oryzoideae</taxon>
        <taxon>Oryzeae</taxon>
        <taxon>Oryzinae</taxon>
        <taxon>Oryza</taxon>
    </lineage>
</organism>
<reference evidence="2" key="2">
    <citation type="submission" date="2018-05" db="EMBL/GenBank/DDBJ databases">
        <title>OmerRS3 (Oryza meridionalis Reference Sequence Version 3).</title>
        <authorList>
            <person name="Zhang J."/>
            <person name="Kudrna D."/>
            <person name="Lee S."/>
            <person name="Talag J."/>
            <person name="Welchert J."/>
            <person name="Wing R.A."/>
        </authorList>
    </citation>
    <scope>NUCLEOTIDE SEQUENCE [LARGE SCALE GENOMIC DNA]</scope>
    <source>
        <strain evidence="2">cv. OR44</strain>
    </source>
</reference>
<dbReference type="EnsemblPlants" id="OMERI08G15150.2">
    <property type="protein sequence ID" value="OMERI08G15150.2"/>
    <property type="gene ID" value="OMERI08G15150"/>
</dbReference>
<reference evidence="2" key="1">
    <citation type="submission" date="2015-04" db="UniProtKB">
        <authorList>
            <consortium name="EnsemblPlants"/>
        </authorList>
    </citation>
    <scope>IDENTIFICATION</scope>
</reference>
<evidence type="ECO:0000313" key="2">
    <source>
        <dbReference type="EnsemblPlants" id="OMERI08G15150.2"/>
    </source>
</evidence>
<accession>A0A0E0EMQ1</accession>
<evidence type="ECO:0000256" key="1">
    <source>
        <dbReference type="SAM" id="MobiDB-lite"/>
    </source>
</evidence>
<dbReference type="AlphaFoldDB" id="A0A0E0EMQ1"/>
<proteinExistence type="predicted"/>
<name>A0A0E0EMQ1_9ORYZ</name>
<protein>
    <submittedName>
        <fullName evidence="2">Uncharacterized protein</fullName>
    </submittedName>
</protein>